<evidence type="ECO:0000256" key="1">
    <source>
        <dbReference type="HAMAP-Rule" id="MF_01041"/>
    </source>
</evidence>
<dbReference type="InterPro" id="IPR023324">
    <property type="entry name" value="BH2638-like_sf"/>
</dbReference>
<dbReference type="HAMAP" id="MF_01041">
    <property type="entry name" value="UPF0223"/>
    <property type="match status" value="1"/>
</dbReference>
<gene>
    <name evidence="2" type="ORF">J2Z64_002158</name>
</gene>
<organism evidence="2 3">
    <name type="scientific">Oceanobacillus polygoni</name>
    <dbReference type="NCBI Taxonomy" id="1235259"/>
    <lineage>
        <taxon>Bacteria</taxon>
        <taxon>Bacillati</taxon>
        <taxon>Bacillota</taxon>
        <taxon>Bacilli</taxon>
        <taxon>Bacillales</taxon>
        <taxon>Bacillaceae</taxon>
        <taxon>Oceanobacillus</taxon>
    </lineage>
</organism>
<keyword evidence="3" id="KW-1185">Reference proteome</keyword>
<evidence type="ECO:0000313" key="3">
    <source>
        <dbReference type="Proteomes" id="UP001138793"/>
    </source>
</evidence>
<dbReference type="SUPFAM" id="SSF158504">
    <property type="entry name" value="BH2638-like"/>
    <property type="match status" value="1"/>
</dbReference>
<accession>A0A9X0YS03</accession>
<reference evidence="2" key="1">
    <citation type="submission" date="2021-03" db="EMBL/GenBank/DDBJ databases">
        <title>Genomic Encyclopedia of Type Strains, Phase IV (KMG-IV): sequencing the most valuable type-strain genomes for metagenomic binning, comparative biology and taxonomic classification.</title>
        <authorList>
            <person name="Goeker M."/>
        </authorList>
    </citation>
    <scope>NUCLEOTIDE SEQUENCE</scope>
    <source>
        <strain evidence="2">DSM 107338</strain>
    </source>
</reference>
<dbReference type="AlphaFoldDB" id="A0A9X0YS03"/>
<comment type="similarity">
    <text evidence="1">Belongs to the UPF0223 family.</text>
</comment>
<name>A0A9X0YS03_9BACI</name>
<dbReference type="PIRSF" id="PIRSF037260">
    <property type="entry name" value="UPF0223"/>
    <property type="match status" value="1"/>
</dbReference>
<dbReference type="NCBIfam" id="NF003353">
    <property type="entry name" value="PRK04387.1"/>
    <property type="match status" value="1"/>
</dbReference>
<dbReference type="RefSeq" id="WP_149473854.1">
    <property type="nucleotide sequence ID" value="NZ_JAGGMB010000006.1"/>
</dbReference>
<sequence>MNYEYPIDETWSTEEVIDVVNFFSLVEKAYENKVSRAEVLLLYRRFKQIVPSKSEEKKLFSAFAATSGYSSYHTVKRARESGDDFIKM</sequence>
<dbReference type="OrthoDB" id="1649074at2"/>
<comment type="caution">
    <text evidence="2">The sequence shown here is derived from an EMBL/GenBank/DDBJ whole genome shotgun (WGS) entry which is preliminary data.</text>
</comment>
<dbReference type="Pfam" id="PF05256">
    <property type="entry name" value="UPF0223"/>
    <property type="match status" value="1"/>
</dbReference>
<dbReference type="InterPro" id="IPR007920">
    <property type="entry name" value="UPF0223"/>
</dbReference>
<dbReference type="Proteomes" id="UP001138793">
    <property type="component" value="Unassembled WGS sequence"/>
</dbReference>
<protein>
    <recommendedName>
        <fullName evidence="1">UPF0223 protein J2Z64_002158</fullName>
    </recommendedName>
</protein>
<dbReference type="EMBL" id="JAGGMB010000006">
    <property type="protein sequence ID" value="MBP2077903.1"/>
    <property type="molecule type" value="Genomic_DNA"/>
</dbReference>
<evidence type="ECO:0000313" key="2">
    <source>
        <dbReference type="EMBL" id="MBP2077903.1"/>
    </source>
</evidence>
<dbReference type="Gene3D" id="1.10.220.80">
    <property type="entry name" value="BH2638-like"/>
    <property type="match status" value="1"/>
</dbReference>
<proteinExistence type="inferred from homology"/>